<dbReference type="PANTHER" id="PTHR10746">
    <property type="entry name" value="50S RIBOSOMAL PROTEIN L4"/>
    <property type="match status" value="1"/>
</dbReference>
<dbReference type="EMBL" id="CP138582">
    <property type="protein sequence ID" value="WPG99846.1"/>
    <property type="molecule type" value="Genomic_DNA"/>
</dbReference>
<sequence>MASKRIAVPSKQLFGCLKASQQLPQRCLVRSMATETSQPNATLSQTYADAHIDSMSAAPVLQRNQTQAARSNQETRPINPFRRNANCTLVAFPSLEPQSFVQYPDTHLMLPLRKDLLHRAVIYEGDMTRSGTASTKWRSEVHGSNRKIRPQKGSGKARLGDKKSPMLRGGGVAFGPKPRDFSTELPRKIYDLAWRTALSYRFIRGELIVTDGIAEIDVHKHSAERYMSDMLNHNRMGHANGRSLFITQERRETLFTALEKDSSHARAKEVYDVDVKNLLELGHIIVEREALEEMFREHQSDLAPAQRLVGTRQGIIGVRGEIQSDIAQL</sequence>
<dbReference type="InterPro" id="IPR023574">
    <property type="entry name" value="Ribosomal_uL4_dom_sf"/>
</dbReference>
<evidence type="ECO:0000256" key="5">
    <source>
        <dbReference type="SAM" id="MobiDB-lite"/>
    </source>
</evidence>
<protein>
    <recommendedName>
        <fullName evidence="4">Large ribosomal subunit protein uL4m</fullName>
    </recommendedName>
</protein>
<dbReference type="Proteomes" id="UP001303373">
    <property type="component" value="Chromosome 3"/>
</dbReference>
<evidence type="ECO:0000256" key="2">
    <source>
        <dbReference type="ARBA" id="ARBA00022980"/>
    </source>
</evidence>
<dbReference type="FunFam" id="3.40.1370.10:FF:000016">
    <property type="entry name" value="60S ribosomal protein L4, mitochondrial"/>
    <property type="match status" value="1"/>
</dbReference>
<dbReference type="InterPro" id="IPR013005">
    <property type="entry name" value="Ribosomal_uL4-like"/>
</dbReference>
<name>A0AAQ3M1B7_9PEZI</name>
<organism evidence="6 7">
    <name type="scientific">Acrodontium crateriforme</name>
    <dbReference type="NCBI Taxonomy" id="150365"/>
    <lineage>
        <taxon>Eukaryota</taxon>
        <taxon>Fungi</taxon>
        <taxon>Dikarya</taxon>
        <taxon>Ascomycota</taxon>
        <taxon>Pezizomycotina</taxon>
        <taxon>Dothideomycetes</taxon>
        <taxon>Dothideomycetidae</taxon>
        <taxon>Mycosphaerellales</taxon>
        <taxon>Teratosphaeriaceae</taxon>
        <taxon>Acrodontium</taxon>
    </lineage>
</organism>
<gene>
    <name evidence="6" type="ORF">R9X50_00266600</name>
</gene>
<dbReference type="Gene3D" id="3.40.1370.10">
    <property type="match status" value="1"/>
</dbReference>
<evidence type="ECO:0000256" key="4">
    <source>
        <dbReference type="ARBA" id="ARBA00040565"/>
    </source>
</evidence>
<dbReference type="InterPro" id="IPR002136">
    <property type="entry name" value="Ribosomal_uL4"/>
</dbReference>
<keyword evidence="2 6" id="KW-0689">Ribosomal protein</keyword>
<dbReference type="GO" id="GO:0005840">
    <property type="term" value="C:ribosome"/>
    <property type="evidence" value="ECO:0007669"/>
    <property type="project" value="UniProtKB-KW"/>
</dbReference>
<reference evidence="6 7" key="1">
    <citation type="submission" date="2023-11" db="EMBL/GenBank/DDBJ databases">
        <title>An acidophilic fungus is an integral part of prey digestion in a carnivorous sundew plant.</title>
        <authorList>
            <person name="Tsai I.J."/>
        </authorList>
    </citation>
    <scope>NUCLEOTIDE SEQUENCE [LARGE SCALE GENOMIC DNA]</scope>
    <source>
        <strain evidence="6">169a</strain>
    </source>
</reference>
<evidence type="ECO:0000256" key="3">
    <source>
        <dbReference type="ARBA" id="ARBA00023274"/>
    </source>
</evidence>
<evidence type="ECO:0000313" key="6">
    <source>
        <dbReference type="EMBL" id="WPG99846.1"/>
    </source>
</evidence>
<dbReference type="GO" id="GO:0003735">
    <property type="term" value="F:structural constituent of ribosome"/>
    <property type="evidence" value="ECO:0007669"/>
    <property type="project" value="InterPro"/>
</dbReference>
<feature type="region of interest" description="Disordered" evidence="5">
    <location>
        <begin position="133"/>
        <end position="175"/>
    </location>
</feature>
<dbReference type="Pfam" id="PF00573">
    <property type="entry name" value="Ribosomal_L4"/>
    <property type="match status" value="1"/>
</dbReference>
<dbReference type="PANTHER" id="PTHR10746:SF6">
    <property type="entry name" value="LARGE RIBOSOMAL SUBUNIT PROTEIN UL4M"/>
    <property type="match status" value="1"/>
</dbReference>
<proteinExistence type="inferred from homology"/>
<dbReference type="GO" id="GO:1990904">
    <property type="term" value="C:ribonucleoprotein complex"/>
    <property type="evidence" value="ECO:0007669"/>
    <property type="project" value="UniProtKB-KW"/>
</dbReference>
<dbReference type="SUPFAM" id="SSF52166">
    <property type="entry name" value="Ribosomal protein L4"/>
    <property type="match status" value="1"/>
</dbReference>
<accession>A0AAQ3M1B7</accession>
<dbReference type="GO" id="GO:0006412">
    <property type="term" value="P:translation"/>
    <property type="evidence" value="ECO:0007669"/>
    <property type="project" value="InterPro"/>
</dbReference>
<keyword evidence="7" id="KW-1185">Reference proteome</keyword>
<evidence type="ECO:0000313" key="7">
    <source>
        <dbReference type="Proteomes" id="UP001303373"/>
    </source>
</evidence>
<evidence type="ECO:0000256" key="1">
    <source>
        <dbReference type="ARBA" id="ARBA00010528"/>
    </source>
</evidence>
<dbReference type="NCBIfam" id="TIGR03953">
    <property type="entry name" value="rplD_bact"/>
    <property type="match status" value="1"/>
</dbReference>
<keyword evidence="3" id="KW-0687">Ribonucleoprotein</keyword>
<dbReference type="AlphaFoldDB" id="A0AAQ3M1B7"/>
<comment type="similarity">
    <text evidence="1">Belongs to the universal ribosomal protein uL4 family.</text>
</comment>